<dbReference type="SUPFAM" id="SSF55874">
    <property type="entry name" value="ATPase domain of HSP90 chaperone/DNA topoisomerase II/histidine kinase"/>
    <property type="match status" value="1"/>
</dbReference>
<dbReference type="PANTHER" id="PTHR48206">
    <property type="entry name" value="CHLOROPLAST SENSOR KINASE, CHLOROPLASTIC"/>
    <property type="match status" value="1"/>
</dbReference>
<comment type="caution">
    <text evidence="1">The sequence shown here is derived from an EMBL/GenBank/DDBJ whole genome shotgun (WGS) entry which is preliminary data.</text>
</comment>
<dbReference type="Proteomes" id="UP001497480">
    <property type="component" value="Unassembled WGS sequence"/>
</dbReference>
<dbReference type="InterPro" id="IPR036890">
    <property type="entry name" value="HATPase_C_sf"/>
</dbReference>
<sequence length="622" mass="68226">MLVCAIITPTPPLSLKSLHHSHPLFFSNSLSLPFPSSSSSSSNQTLILNPISSYSLRHVTHSDDDSHHNLHSAVSSAAAVASAIRKASTSPVEFTHRVQNHHSAGLLLPTPDFHTLCLQQLHLFRRIVPEAVLSVYVRPAGSYVMDRLELRRVALYPGDGESEDIVILVGHFNVPAGLRAAETALSNLQVKLVPECKAVVLPMVKHPFVVGFLVAELPLLELETCDKSQSGGKVNRKSLEDAYSMPPFLDLDKKSWEIQPIRVKDEPVGMYNFTSEQRLNAVSISQSLAVAYVMDQKAMLLQQSTWQNNVRMSNLVEQIRGPLSSIQTLSKIMSTQTMRSQISYDIVEDILVQGDHLRDVLEQLQDAVYLTKANIVRYNEEAIKKMNGSTHILSESVGSQLLDSVPRDGTANKMNKSRESLFTSTAVQDIEMPLPPLALAPLQHGIRPCNVSEVLADLVDAAKPLAQNQKRVLELSEPSPPLVAAVEEPALRQAFSNLIEGALLRTRVGGKVEILSTAAPAGGTLVLIDDDGPDMHYMTQTHLLTPYGQELQSEDMIEDNMTWNFVAGLTVAREILESYGCVVRVISPRTKDAPLGAGGTRLELWLPSPILTSDLSSQTHEV</sequence>
<dbReference type="EMBL" id="CAXHTB010000018">
    <property type="protein sequence ID" value="CAL0325102.1"/>
    <property type="molecule type" value="Genomic_DNA"/>
</dbReference>
<dbReference type="Gene3D" id="3.30.565.10">
    <property type="entry name" value="Histidine kinase-like ATPase, C-terminal domain"/>
    <property type="match status" value="1"/>
</dbReference>
<protein>
    <recommendedName>
        <fullName evidence="3">Chloroplast sensor kinase, chloroplastic</fullName>
    </recommendedName>
</protein>
<proteinExistence type="predicted"/>
<gene>
    <name evidence="1" type="ORF">LLUT_LOCUS26162</name>
</gene>
<name>A0AAV1XU90_LUPLU</name>
<accession>A0AAV1XU90</accession>
<keyword evidence="2" id="KW-1185">Reference proteome</keyword>
<dbReference type="PANTHER" id="PTHR48206:SF1">
    <property type="entry name" value="CHLOROPLAST SENSOR KINASE, CHLOROPLASTIC"/>
    <property type="match status" value="1"/>
</dbReference>
<evidence type="ECO:0000313" key="1">
    <source>
        <dbReference type="EMBL" id="CAL0325102.1"/>
    </source>
</evidence>
<reference evidence="1 2" key="1">
    <citation type="submission" date="2024-03" db="EMBL/GenBank/DDBJ databases">
        <authorList>
            <person name="Martinez-Hernandez J."/>
        </authorList>
    </citation>
    <scope>NUCLEOTIDE SEQUENCE [LARGE SCALE GENOMIC DNA]</scope>
</reference>
<organism evidence="1 2">
    <name type="scientific">Lupinus luteus</name>
    <name type="common">European yellow lupine</name>
    <dbReference type="NCBI Taxonomy" id="3873"/>
    <lineage>
        <taxon>Eukaryota</taxon>
        <taxon>Viridiplantae</taxon>
        <taxon>Streptophyta</taxon>
        <taxon>Embryophyta</taxon>
        <taxon>Tracheophyta</taxon>
        <taxon>Spermatophyta</taxon>
        <taxon>Magnoliopsida</taxon>
        <taxon>eudicotyledons</taxon>
        <taxon>Gunneridae</taxon>
        <taxon>Pentapetalae</taxon>
        <taxon>rosids</taxon>
        <taxon>fabids</taxon>
        <taxon>Fabales</taxon>
        <taxon>Fabaceae</taxon>
        <taxon>Papilionoideae</taxon>
        <taxon>50 kb inversion clade</taxon>
        <taxon>genistoids sensu lato</taxon>
        <taxon>core genistoids</taxon>
        <taxon>Genisteae</taxon>
        <taxon>Lupinus</taxon>
    </lineage>
</organism>
<evidence type="ECO:0000313" key="2">
    <source>
        <dbReference type="Proteomes" id="UP001497480"/>
    </source>
</evidence>
<dbReference type="AlphaFoldDB" id="A0AAV1XU90"/>
<evidence type="ECO:0008006" key="3">
    <source>
        <dbReference type="Google" id="ProtNLM"/>
    </source>
</evidence>
<dbReference type="InterPro" id="IPR053334">
    <property type="entry name" value="Chloroplast_Sensor_Kinase"/>
</dbReference>